<organism evidence="1 2">
    <name type="scientific">Salmonella enterica</name>
    <name type="common">Salmonella choleraesuis</name>
    <dbReference type="NCBI Taxonomy" id="28901"/>
    <lineage>
        <taxon>Bacteria</taxon>
        <taxon>Pseudomonadati</taxon>
        <taxon>Pseudomonadota</taxon>
        <taxon>Gammaproteobacteria</taxon>
        <taxon>Enterobacterales</taxon>
        <taxon>Enterobacteriaceae</taxon>
        <taxon>Salmonella</taxon>
    </lineage>
</organism>
<evidence type="ECO:0000313" key="2">
    <source>
        <dbReference type="Proteomes" id="UP000254463"/>
    </source>
</evidence>
<dbReference type="Pfam" id="PF06755">
    <property type="entry name" value="CbtA_toxin"/>
    <property type="match status" value="1"/>
</dbReference>
<dbReference type="EMBL" id="UGWV01000002">
    <property type="protein sequence ID" value="SUF95038.1"/>
    <property type="molecule type" value="Genomic_DNA"/>
</dbReference>
<gene>
    <name evidence="1" type="primary">cbtA_1</name>
    <name evidence="1" type="ORF">NCTC6385_01959</name>
</gene>
<name>A0A3X0RDT6_SALER</name>
<dbReference type="AlphaFoldDB" id="A0A3X0RDT6"/>
<accession>A0A3X0RDT6</accession>
<dbReference type="Proteomes" id="UP000254463">
    <property type="component" value="Unassembled WGS sequence"/>
</dbReference>
<reference evidence="1 2" key="1">
    <citation type="submission" date="2018-06" db="EMBL/GenBank/DDBJ databases">
        <authorList>
            <consortium name="Pathogen Informatics"/>
            <person name="Doyle S."/>
        </authorList>
    </citation>
    <scope>NUCLEOTIDE SEQUENCE [LARGE SCALE GENOMIC DNA]</scope>
    <source>
        <strain evidence="1 2">NCTC6385</strain>
    </source>
</reference>
<dbReference type="InterPro" id="IPR009610">
    <property type="entry name" value="CbtA_toxin"/>
</dbReference>
<protein>
    <submittedName>
        <fullName evidence="1">Toxin of the YeeV-YeeU toxin-antitoxin system</fullName>
    </submittedName>
</protein>
<evidence type="ECO:0000313" key="1">
    <source>
        <dbReference type="EMBL" id="SUF95038.1"/>
    </source>
</evidence>
<proteinExistence type="predicted"/>
<sequence length="126" mass="14031">MQILPSLRHGAASSHPSPVAVWQTLLSHLLNQHYGLTLNDTPFGNDGVIEQHIDAGISLCDALNFIVEKYDLVRTDRPGFSITVQSPLITRIDILRARKACGLMTHNSYRAVTDITTGRYHQELKP</sequence>